<sequence>MDDFAVSLFYSYFPCLPGMITNAITVDPQSTLSACIRAVGLAAYAKRQNSAHISTEANRYYGSALKKTNSIVASPSDALHDNTLLAIMLLSNFEELLGGGRPSRTARLAHSRGSAAILALRGTEQLATANGRFLLMHASMNLTWDCKHNEHRIPKEVLRLTGEVVDLLDPDDPGSTSWIVHRARLILANLYTDMLNG</sequence>
<dbReference type="EMBL" id="JAUTXU010000180">
    <property type="protein sequence ID" value="KAK3700768.1"/>
    <property type="molecule type" value="Genomic_DNA"/>
</dbReference>
<proteinExistence type="predicted"/>
<name>A0ACC3MPN7_9PEZI</name>
<protein>
    <submittedName>
        <fullName evidence="1">Uncharacterized protein</fullName>
    </submittedName>
</protein>
<comment type="caution">
    <text evidence="1">The sequence shown here is derived from an EMBL/GenBank/DDBJ whole genome shotgun (WGS) entry which is preliminary data.</text>
</comment>
<evidence type="ECO:0000313" key="2">
    <source>
        <dbReference type="Proteomes" id="UP001281147"/>
    </source>
</evidence>
<gene>
    <name evidence="1" type="ORF">LTR37_015740</name>
</gene>
<evidence type="ECO:0000313" key="1">
    <source>
        <dbReference type="EMBL" id="KAK3700768.1"/>
    </source>
</evidence>
<dbReference type="Proteomes" id="UP001281147">
    <property type="component" value="Unassembled WGS sequence"/>
</dbReference>
<accession>A0ACC3MPN7</accession>
<reference evidence="1" key="1">
    <citation type="submission" date="2023-07" db="EMBL/GenBank/DDBJ databases">
        <title>Black Yeasts Isolated from many extreme environments.</title>
        <authorList>
            <person name="Coleine C."/>
            <person name="Stajich J.E."/>
            <person name="Selbmann L."/>
        </authorList>
    </citation>
    <scope>NUCLEOTIDE SEQUENCE</scope>
    <source>
        <strain evidence="1">CCFEE 5714</strain>
    </source>
</reference>
<keyword evidence="2" id="KW-1185">Reference proteome</keyword>
<organism evidence="1 2">
    <name type="scientific">Vermiconidia calcicola</name>
    <dbReference type="NCBI Taxonomy" id="1690605"/>
    <lineage>
        <taxon>Eukaryota</taxon>
        <taxon>Fungi</taxon>
        <taxon>Dikarya</taxon>
        <taxon>Ascomycota</taxon>
        <taxon>Pezizomycotina</taxon>
        <taxon>Dothideomycetes</taxon>
        <taxon>Dothideomycetidae</taxon>
        <taxon>Mycosphaerellales</taxon>
        <taxon>Extremaceae</taxon>
        <taxon>Vermiconidia</taxon>
    </lineage>
</organism>